<proteinExistence type="predicted"/>
<name>A9WU69_RENSM</name>
<dbReference type="KEGG" id="rsa:RSal33209_3019"/>
<dbReference type="eggNOG" id="COG0365">
    <property type="taxonomic scope" value="Bacteria"/>
</dbReference>
<accession>A9WU69</accession>
<dbReference type="SUPFAM" id="SSF56801">
    <property type="entry name" value="Acetyl-CoA synthetase-like"/>
    <property type="match status" value="1"/>
</dbReference>
<dbReference type="STRING" id="288705.RSal33209_3019"/>
<dbReference type="Gene3D" id="3.40.50.12780">
    <property type="entry name" value="N-terminal domain of ligase-like"/>
    <property type="match status" value="1"/>
</dbReference>
<evidence type="ECO:0008006" key="3">
    <source>
        <dbReference type="Google" id="ProtNLM"/>
    </source>
</evidence>
<evidence type="ECO:0000313" key="1">
    <source>
        <dbReference type="EMBL" id="ABY24740.1"/>
    </source>
</evidence>
<dbReference type="NCBIfam" id="TIGR03089">
    <property type="entry name" value="TIGR03089 family protein"/>
    <property type="match status" value="1"/>
</dbReference>
<gene>
    <name evidence="1" type="ordered locus">RSal33209_3019</name>
</gene>
<dbReference type="AlphaFoldDB" id="A9WU69"/>
<dbReference type="EMBL" id="CP000910">
    <property type="protein sequence ID" value="ABY24740.1"/>
    <property type="molecule type" value="Genomic_DNA"/>
</dbReference>
<dbReference type="InterPro" id="IPR042099">
    <property type="entry name" value="ANL_N_sf"/>
</dbReference>
<sequence>MTKESAMNNIDTLLHAFRSQDPGSPRLTWYGPDSERIELSGKVLDNWVAKTANFLTEEFDVGPGTSSALELPAHWKSLVIALAALACGSTAQFIAPANEGARTGSSETSVWFVTEEAQLANAQDQADVVAVALPALAMAWPSDLPDGVYDFAAEVRMFADAFNRFDDPGPGQPALRSEAETYSFAELSGFASTAEKLAGNRIALFASAGLAKTAVAALGIWLAGGSIVLFSDETLATEKTLASEQVTNQK</sequence>
<dbReference type="Proteomes" id="UP000002007">
    <property type="component" value="Chromosome"/>
</dbReference>
<organism evidence="1 2">
    <name type="scientific">Renibacterium salmoninarum (strain ATCC 33209 / DSM 20767 / JCM 11484 / NBRC 15589 / NCIMB 2235)</name>
    <dbReference type="NCBI Taxonomy" id="288705"/>
    <lineage>
        <taxon>Bacteria</taxon>
        <taxon>Bacillati</taxon>
        <taxon>Actinomycetota</taxon>
        <taxon>Actinomycetes</taxon>
        <taxon>Micrococcales</taxon>
        <taxon>Micrococcaceae</taxon>
        <taxon>Renibacterium</taxon>
    </lineage>
</organism>
<reference evidence="2" key="1">
    <citation type="journal article" date="2008" name="J. Bacteriol.">
        <title>Genome sequence of the fish pathogen Renibacterium salmoninarum suggests reductive evolution away from an environmental Arthrobacter ancestor.</title>
        <authorList>
            <person name="Wiens G.D."/>
            <person name="Rockey D.D."/>
            <person name="Wu Z."/>
            <person name="Chang J."/>
            <person name="Levy R."/>
            <person name="Crane S."/>
            <person name="Chen D.S."/>
            <person name="Capri G.R."/>
            <person name="Burnett J.R."/>
            <person name="Sudheesh P.S."/>
            <person name="Schipma M.J."/>
            <person name="Burd H."/>
            <person name="Bhattacharyya A."/>
            <person name="Rhodes L.D."/>
            <person name="Kaul R."/>
            <person name="Strom M.S."/>
        </authorList>
    </citation>
    <scope>NUCLEOTIDE SEQUENCE [LARGE SCALE GENOMIC DNA]</scope>
    <source>
        <strain evidence="2">ATCC 33209 / DSM 20767 / JCM 11484 / NBRC 15589 / NCIMB 2235</strain>
    </source>
</reference>
<dbReference type="HOGENOM" id="CLU_076053_0_0_11"/>
<evidence type="ECO:0000313" key="2">
    <source>
        <dbReference type="Proteomes" id="UP000002007"/>
    </source>
</evidence>
<protein>
    <recommendedName>
        <fullName evidence="3">TIGR03089 family protein</fullName>
    </recommendedName>
</protein>
<dbReference type="InterPro" id="IPR017523">
    <property type="entry name" value="Rv3268"/>
</dbReference>
<keyword evidence="2" id="KW-1185">Reference proteome</keyword>